<sequence>LLILTKLMFNKFLLREIREIGGAYGGGAYLRGNLFSFFSYR</sequence>
<dbReference type="Gene3D" id="3.30.830.10">
    <property type="entry name" value="Metalloenzyme, LuxS/M16 peptidase-like"/>
    <property type="match status" value="1"/>
</dbReference>
<evidence type="ECO:0000313" key="1">
    <source>
        <dbReference type="EMBL" id="CAF4350231.1"/>
    </source>
</evidence>
<feature type="non-terminal residue" evidence="1">
    <location>
        <position position="1"/>
    </location>
</feature>
<dbReference type="EMBL" id="CAJOAX010063400">
    <property type="protein sequence ID" value="CAF4350231.1"/>
    <property type="molecule type" value="Genomic_DNA"/>
</dbReference>
<dbReference type="AlphaFoldDB" id="A0A820KU38"/>
<protein>
    <submittedName>
        <fullName evidence="1">Uncharacterized protein</fullName>
    </submittedName>
</protein>
<dbReference type="SUPFAM" id="SSF63411">
    <property type="entry name" value="LuxS/MPP-like metallohydrolase"/>
    <property type="match status" value="1"/>
</dbReference>
<dbReference type="InterPro" id="IPR011249">
    <property type="entry name" value="Metalloenz_LuxS/M16"/>
</dbReference>
<reference evidence="1" key="1">
    <citation type="submission" date="2021-02" db="EMBL/GenBank/DDBJ databases">
        <authorList>
            <person name="Nowell W R."/>
        </authorList>
    </citation>
    <scope>NUCLEOTIDE SEQUENCE</scope>
</reference>
<accession>A0A820KU38</accession>
<organism evidence="1 2">
    <name type="scientific">Rotaria sordida</name>
    <dbReference type="NCBI Taxonomy" id="392033"/>
    <lineage>
        <taxon>Eukaryota</taxon>
        <taxon>Metazoa</taxon>
        <taxon>Spiralia</taxon>
        <taxon>Gnathifera</taxon>
        <taxon>Rotifera</taxon>
        <taxon>Eurotatoria</taxon>
        <taxon>Bdelloidea</taxon>
        <taxon>Philodinida</taxon>
        <taxon>Philodinidae</taxon>
        <taxon>Rotaria</taxon>
    </lineage>
</organism>
<evidence type="ECO:0000313" key="2">
    <source>
        <dbReference type="Proteomes" id="UP000663823"/>
    </source>
</evidence>
<comment type="caution">
    <text evidence="1">The sequence shown here is derived from an EMBL/GenBank/DDBJ whole genome shotgun (WGS) entry which is preliminary data.</text>
</comment>
<proteinExistence type="predicted"/>
<dbReference type="Proteomes" id="UP000663823">
    <property type="component" value="Unassembled WGS sequence"/>
</dbReference>
<name>A0A820KU38_9BILA</name>
<dbReference type="GO" id="GO:0046872">
    <property type="term" value="F:metal ion binding"/>
    <property type="evidence" value="ECO:0007669"/>
    <property type="project" value="InterPro"/>
</dbReference>
<gene>
    <name evidence="1" type="ORF">OTI717_LOCUS43526</name>
</gene>